<reference evidence="1" key="1">
    <citation type="submission" date="2022-06" db="EMBL/GenBank/DDBJ databases">
        <title>Isolation of gut microbiota from human fecal samples.</title>
        <authorList>
            <person name="Pamer E.G."/>
            <person name="Barat B."/>
            <person name="Waligurski E."/>
            <person name="Medina S."/>
            <person name="Paddock L."/>
            <person name="Mostad J."/>
        </authorList>
    </citation>
    <scope>NUCLEOTIDE SEQUENCE</scope>
    <source>
        <strain evidence="1">SL.1.01</strain>
    </source>
</reference>
<protein>
    <submittedName>
        <fullName evidence="1">Uncharacterized protein</fullName>
    </submittedName>
</protein>
<evidence type="ECO:0000313" key="2">
    <source>
        <dbReference type="Proteomes" id="UP001206013"/>
    </source>
</evidence>
<dbReference type="EMBL" id="JANFYM010000012">
    <property type="protein sequence ID" value="MCQ4793690.1"/>
    <property type="molecule type" value="Genomic_DNA"/>
</dbReference>
<dbReference type="RefSeq" id="WP_256134690.1">
    <property type="nucleotide sequence ID" value="NZ_JANFYM010000012.1"/>
</dbReference>
<comment type="caution">
    <text evidence="1">The sequence shown here is derived from an EMBL/GenBank/DDBJ whole genome shotgun (WGS) entry which is preliminary data.</text>
</comment>
<proteinExistence type="predicted"/>
<name>A0AAW5JXJ8_BIFAD</name>
<gene>
    <name evidence="1" type="ORF">NE692_09525</name>
</gene>
<organism evidence="1 2">
    <name type="scientific">Bifidobacterium adolescentis</name>
    <dbReference type="NCBI Taxonomy" id="1680"/>
    <lineage>
        <taxon>Bacteria</taxon>
        <taxon>Bacillati</taxon>
        <taxon>Actinomycetota</taxon>
        <taxon>Actinomycetes</taxon>
        <taxon>Bifidobacteriales</taxon>
        <taxon>Bifidobacteriaceae</taxon>
        <taxon>Bifidobacterium</taxon>
    </lineage>
</organism>
<dbReference type="AlphaFoldDB" id="A0AAW5JXJ8"/>
<accession>A0AAW5JXJ8</accession>
<evidence type="ECO:0000313" key="1">
    <source>
        <dbReference type="EMBL" id="MCQ4793690.1"/>
    </source>
</evidence>
<sequence length="125" mass="14765">MNTYYAAIVNHPNQKLDPDNNIPLIQIFHSATERNDWVKAYADNPHVKTIDSKQAIRWLRFTYRQYRNQKIPSCMSRDGVVTKFLRTCSFQPLLHTKRISLTPEEVIKHLSDPEDHVLRKIGYTR</sequence>
<dbReference type="Proteomes" id="UP001206013">
    <property type="component" value="Unassembled WGS sequence"/>
</dbReference>